<gene>
    <name evidence="1" type="ORF">KT71_18391</name>
</gene>
<dbReference type="Proteomes" id="UP000019205">
    <property type="component" value="Chromosome"/>
</dbReference>
<protein>
    <recommendedName>
        <fullName evidence="3">Zinc-finger domain-containing protein</fullName>
    </recommendedName>
</protein>
<keyword evidence="2" id="KW-1185">Reference proteome</keyword>
<dbReference type="RefSeq" id="WP_023659400.1">
    <property type="nucleotide sequence ID" value="NZ_CM002299.1"/>
</dbReference>
<proteinExistence type="predicted"/>
<sequence length="260" mass="27816">MNQALSERDIELLSQYLDGELAPELSRALEARLHSETALQSGLLRMQELNQRLRDALAEHDQVPETVEALLAGASQGDDAHYGESATVLSFPGRTANIGGTAAATKPFWMYAVAASFVGAIALSLISNTGNQGTGSRLPGNDGFVSAALDSVPSGDGWTALEDGREIQPVLSFPHEDGRWCREYLLRGGASDWRAVACRDDSRWVTQAAGLESYLEAADAYRPAGAAESAPVASFITQHAGDIALGREAENAMINNNWQR</sequence>
<evidence type="ECO:0008006" key="3">
    <source>
        <dbReference type="Google" id="ProtNLM"/>
    </source>
</evidence>
<dbReference type="EMBL" id="AAOA02000001">
    <property type="protein sequence ID" value="EAQ95850.2"/>
    <property type="molecule type" value="Genomic_DNA"/>
</dbReference>
<reference evidence="1 2" key="1">
    <citation type="journal article" date="2007" name="Proc. Natl. Acad. Sci. U.S.A.">
        <title>Characterization of a marine gammaproteobacterium capable of aerobic anoxygenic photosynthesis.</title>
        <authorList>
            <person name="Fuchs B.M."/>
            <person name="Spring S."/>
            <person name="Teeling H."/>
            <person name="Quast C."/>
            <person name="Wulf J."/>
            <person name="Schattenhofer M."/>
            <person name="Yan S."/>
            <person name="Ferriera S."/>
            <person name="Johnson J."/>
            <person name="Glockner F.O."/>
            <person name="Amann R."/>
        </authorList>
    </citation>
    <scope>NUCLEOTIDE SEQUENCE [LARGE SCALE GENOMIC DNA]</scope>
    <source>
        <strain evidence="1">KT71</strain>
    </source>
</reference>
<evidence type="ECO:0000313" key="2">
    <source>
        <dbReference type="Proteomes" id="UP000019205"/>
    </source>
</evidence>
<accession>A4ADP2</accession>
<organism evidence="1 2">
    <name type="scientific">Congregibacter litoralis KT71</name>
    <dbReference type="NCBI Taxonomy" id="314285"/>
    <lineage>
        <taxon>Bacteria</taxon>
        <taxon>Pseudomonadati</taxon>
        <taxon>Pseudomonadota</taxon>
        <taxon>Gammaproteobacteria</taxon>
        <taxon>Cellvibrionales</taxon>
        <taxon>Halieaceae</taxon>
        <taxon>Congregibacter</taxon>
    </lineage>
</organism>
<comment type="caution">
    <text evidence="1">The sequence shown here is derived from an EMBL/GenBank/DDBJ whole genome shotgun (WGS) entry which is preliminary data.</text>
</comment>
<name>A4ADP2_9GAMM</name>
<dbReference type="eggNOG" id="COG4520">
    <property type="taxonomic scope" value="Bacteria"/>
</dbReference>
<evidence type="ECO:0000313" key="1">
    <source>
        <dbReference type="EMBL" id="EAQ95850.2"/>
    </source>
</evidence>
<dbReference type="AlphaFoldDB" id="A4ADP2"/>
<dbReference type="HOGENOM" id="CLU_092800_0_0_6"/>
<dbReference type="STRING" id="314285.KT71_18391"/>
<reference evidence="1 2" key="2">
    <citation type="journal article" date="2009" name="PLoS ONE">
        <title>The photosynthetic apparatus and its regulation in the aerobic gammaproteobacterium Congregibacter litoralis gen. nov., sp. nov.</title>
        <authorList>
            <person name="Spring S."/>
            <person name="Lunsdorf H."/>
            <person name="Fuchs B.M."/>
            <person name="Tindall B.J."/>
        </authorList>
    </citation>
    <scope>NUCLEOTIDE SEQUENCE [LARGE SCALE GENOMIC DNA]</scope>
    <source>
        <strain evidence="1">KT71</strain>
    </source>
</reference>